<evidence type="ECO:0000256" key="1">
    <source>
        <dbReference type="ARBA" id="ARBA00022729"/>
    </source>
</evidence>
<organism evidence="4 5">
    <name type="scientific">Candidatus Thiodiazotropha taylori</name>
    <dbReference type="NCBI Taxonomy" id="2792791"/>
    <lineage>
        <taxon>Bacteria</taxon>
        <taxon>Pseudomonadati</taxon>
        <taxon>Pseudomonadota</taxon>
        <taxon>Gammaproteobacteria</taxon>
        <taxon>Chromatiales</taxon>
        <taxon>Sedimenticolaceae</taxon>
        <taxon>Candidatus Thiodiazotropha</taxon>
    </lineage>
</organism>
<dbReference type="Proteomes" id="UP000886667">
    <property type="component" value="Unassembled WGS sequence"/>
</dbReference>
<dbReference type="Gene3D" id="4.10.1080.10">
    <property type="entry name" value="TSP type-3 repeat"/>
    <property type="match status" value="1"/>
</dbReference>
<dbReference type="Pfam" id="PF18998">
    <property type="entry name" value="Flg_new_2"/>
    <property type="match status" value="3"/>
</dbReference>
<keyword evidence="2" id="KW-1133">Transmembrane helix</keyword>
<feature type="domain" description="Bacterial repeat" evidence="3">
    <location>
        <begin position="267"/>
        <end position="326"/>
    </location>
</feature>
<evidence type="ECO:0000259" key="3">
    <source>
        <dbReference type="Pfam" id="PF18998"/>
    </source>
</evidence>
<keyword evidence="2" id="KW-0472">Membrane</keyword>
<sequence length="482" mass="49632">MLGNHHNAPENSARNSPLLLIRLLLFSIVLMLGIVSIMASGGGGKDTYPVGGIEVFISGQGKVTGDGIDCPSDCSENYDFELGDEVDSIEKPMSANPYIDYKLDEDASSPSFAGEGQVISVNSGDAISLTVVFIELNNDEGMPLSLSVSVGGQVVADPGQRICDAESAASSCEHRVADAIYNSVTGQIQKRRTINLQAIPYSGYAFSGWQGDCSGSEAEQEHILGGPGDPMALSCSALFEAVPVADYTLSVPEPAEGGSIASISGAINCPGTCSASIPADTEVELFYTLDGGFQFGGWSGDTENCSGNGSSLTFTMTSDTTCGGSFIADSETQYTVSLTAPENGTVTSAGNELNCGAACSHDFPQSASPVTLTATADTGYKFSSWGGDCASATTNMVELVLDGNKSCTVSFTVLDSDGDGVAENLDNCPVVANADQLDSDGDGAGDLCELTGTWDFRTEVTVATGGCSGEVGVSDNYTIDID</sequence>
<gene>
    <name evidence="4" type="ORF">JAZ07_17400</name>
</gene>
<dbReference type="EMBL" id="JAEPCM010000627">
    <property type="protein sequence ID" value="MCG7948122.1"/>
    <property type="molecule type" value="Genomic_DNA"/>
</dbReference>
<reference evidence="4" key="1">
    <citation type="journal article" date="2021" name="Proc. Natl. Acad. Sci. U.S.A.">
        <title>Global biogeography of chemosynthetic symbionts reveals both localized and globally distributed symbiont groups. .</title>
        <authorList>
            <person name="Osvatic J.T."/>
            <person name="Wilkins L.G.E."/>
            <person name="Leibrecht L."/>
            <person name="Leray M."/>
            <person name="Zauner S."/>
            <person name="Polzin J."/>
            <person name="Camacho Y."/>
            <person name="Gros O."/>
            <person name="van Gils J.A."/>
            <person name="Eisen J.A."/>
            <person name="Petersen J.M."/>
            <person name="Yuen B."/>
        </authorList>
    </citation>
    <scope>NUCLEOTIDE SEQUENCE</scope>
    <source>
        <strain evidence="4">MAGclacostrist064TRANS</strain>
    </source>
</reference>
<dbReference type="InterPro" id="IPR028974">
    <property type="entry name" value="TSP_type-3_rpt"/>
</dbReference>
<feature type="domain" description="Bacterial repeat" evidence="3">
    <location>
        <begin position="186"/>
        <end position="218"/>
    </location>
</feature>
<dbReference type="Pfam" id="PF02412">
    <property type="entry name" value="TSP_3"/>
    <property type="match status" value="1"/>
</dbReference>
<evidence type="ECO:0000313" key="4">
    <source>
        <dbReference type="EMBL" id="MCG7948122.1"/>
    </source>
</evidence>
<accession>A0A9E4T4C9</accession>
<dbReference type="InterPro" id="IPR044060">
    <property type="entry name" value="Bacterial_rp_domain"/>
</dbReference>
<evidence type="ECO:0000313" key="5">
    <source>
        <dbReference type="Proteomes" id="UP000886667"/>
    </source>
</evidence>
<dbReference type="SUPFAM" id="SSF103647">
    <property type="entry name" value="TSP type-3 repeat"/>
    <property type="match status" value="1"/>
</dbReference>
<comment type="caution">
    <text evidence="4">The sequence shown here is derived from an EMBL/GenBank/DDBJ whole genome shotgun (WGS) entry which is preliminary data.</text>
</comment>
<feature type="transmembrane region" description="Helical" evidence="2">
    <location>
        <begin position="20"/>
        <end position="39"/>
    </location>
</feature>
<dbReference type="GO" id="GO:0005509">
    <property type="term" value="F:calcium ion binding"/>
    <property type="evidence" value="ECO:0007669"/>
    <property type="project" value="InterPro"/>
</dbReference>
<protein>
    <submittedName>
        <fullName evidence="4">Thrombospondin type 3 repeat-containing protein</fullName>
    </submittedName>
</protein>
<keyword evidence="2" id="KW-0812">Transmembrane</keyword>
<dbReference type="GO" id="GO:0007155">
    <property type="term" value="P:cell adhesion"/>
    <property type="evidence" value="ECO:0007669"/>
    <property type="project" value="InterPro"/>
</dbReference>
<keyword evidence="1" id="KW-0732">Signal</keyword>
<name>A0A9E4T4C9_9GAMM</name>
<feature type="domain" description="Bacterial repeat" evidence="3">
    <location>
        <begin position="334"/>
        <end position="412"/>
    </location>
</feature>
<dbReference type="InterPro" id="IPR003367">
    <property type="entry name" value="Thrombospondin_3-like_rpt"/>
</dbReference>
<dbReference type="AlphaFoldDB" id="A0A9E4T4C9"/>
<proteinExistence type="predicted"/>
<feature type="non-terminal residue" evidence="4">
    <location>
        <position position="482"/>
    </location>
</feature>
<evidence type="ECO:0000256" key="2">
    <source>
        <dbReference type="SAM" id="Phobius"/>
    </source>
</evidence>